<dbReference type="InterPro" id="IPR038816">
    <property type="entry name" value="Stationary_phase_5"/>
</dbReference>
<dbReference type="PANTHER" id="PTHR42342:SF1">
    <property type="entry name" value="STATIONARY PHASE PROTEIN 5"/>
    <property type="match status" value="1"/>
</dbReference>
<accession>A0A9P4SHB1</accession>
<evidence type="ECO:0000256" key="1">
    <source>
        <dbReference type="SAM" id="MobiDB-lite"/>
    </source>
</evidence>
<dbReference type="AlphaFoldDB" id="A0A9P4SHB1"/>
<organism evidence="2 3">
    <name type="scientific">Patellaria atrata CBS 101060</name>
    <dbReference type="NCBI Taxonomy" id="1346257"/>
    <lineage>
        <taxon>Eukaryota</taxon>
        <taxon>Fungi</taxon>
        <taxon>Dikarya</taxon>
        <taxon>Ascomycota</taxon>
        <taxon>Pezizomycotina</taxon>
        <taxon>Dothideomycetes</taxon>
        <taxon>Dothideomycetes incertae sedis</taxon>
        <taxon>Patellariales</taxon>
        <taxon>Patellariaceae</taxon>
        <taxon>Patellaria</taxon>
    </lineage>
</organism>
<evidence type="ECO:0000313" key="3">
    <source>
        <dbReference type="Proteomes" id="UP000799429"/>
    </source>
</evidence>
<dbReference type="Proteomes" id="UP000799429">
    <property type="component" value="Unassembled WGS sequence"/>
</dbReference>
<proteinExistence type="predicted"/>
<feature type="compositionally biased region" description="Basic and acidic residues" evidence="1">
    <location>
        <begin position="418"/>
        <end position="431"/>
    </location>
</feature>
<dbReference type="PANTHER" id="PTHR42342">
    <property type="entry name" value="STATIONARY PHASE PROTEIN 5"/>
    <property type="match status" value="1"/>
</dbReference>
<gene>
    <name evidence="2" type="ORF">M501DRAFT_1013840</name>
</gene>
<reference evidence="2" key="1">
    <citation type="journal article" date="2020" name="Stud. Mycol.">
        <title>101 Dothideomycetes genomes: a test case for predicting lifestyles and emergence of pathogens.</title>
        <authorList>
            <person name="Haridas S."/>
            <person name="Albert R."/>
            <person name="Binder M."/>
            <person name="Bloem J."/>
            <person name="Labutti K."/>
            <person name="Salamov A."/>
            <person name="Andreopoulos B."/>
            <person name="Baker S."/>
            <person name="Barry K."/>
            <person name="Bills G."/>
            <person name="Bluhm B."/>
            <person name="Cannon C."/>
            <person name="Castanera R."/>
            <person name="Culley D."/>
            <person name="Daum C."/>
            <person name="Ezra D."/>
            <person name="Gonzalez J."/>
            <person name="Henrissat B."/>
            <person name="Kuo A."/>
            <person name="Liang C."/>
            <person name="Lipzen A."/>
            <person name="Lutzoni F."/>
            <person name="Magnuson J."/>
            <person name="Mondo S."/>
            <person name="Nolan M."/>
            <person name="Ohm R."/>
            <person name="Pangilinan J."/>
            <person name="Park H.-J."/>
            <person name="Ramirez L."/>
            <person name="Alfaro M."/>
            <person name="Sun H."/>
            <person name="Tritt A."/>
            <person name="Yoshinaga Y."/>
            <person name="Zwiers L.-H."/>
            <person name="Turgeon B."/>
            <person name="Goodwin S."/>
            <person name="Spatafora J."/>
            <person name="Crous P."/>
            <person name="Grigoriev I."/>
        </authorList>
    </citation>
    <scope>NUCLEOTIDE SEQUENCE</scope>
    <source>
        <strain evidence="2">CBS 101060</strain>
    </source>
</reference>
<evidence type="ECO:0000313" key="2">
    <source>
        <dbReference type="EMBL" id="KAF2842500.1"/>
    </source>
</evidence>
<comment type="caution">
    <text evidence="2">The sequence shown here is derived from an EMBL/GenBank/DDBJ whole genome shotgun (WGS) entry which is preliminary data.</text>
</comment>
<keyword evidence="3" id="KW-1185">Reference proteome</keyword>
<protein>
    <recommendedName>
        <fullName evidence="4">Casein kinase II beta 2 subunit</fullName>
    </recommendedName>
</protein>
<evidence type="ECO:0008006" key="4">
    <source>
        <dbReference type="Google" id="ProtNLM"/>
    </source>
</evidence>
<dbReference type="GO" id="GO:0043248">
    <property type="term" value="P:proteasome assembly"/>
    <property type="evidence" value="ECO:0007669"/>
    <property type="project" value="TreeGrafter"/>
</dbReference>
<dbReference type="EMBL" id="MU006090">
    <property type="protein sequence ID" value="KAF2842500.1"/>
    <property type="molecule type" value="Genomic_DNA"/>
</dbReference>
<dbReference type="OrthoDB" id="5415241at2759"/>
<feature type="compositionally biased region" description="Polar residues" evidence="1">
    <location>
        <begin position="407"/>
        <end position="417"/>
    </location>
</feature>
<feature type="region of interest" description="Disordered" evidence="1">
    <location>
        <begin position="406"/>
        <end position="431"/>
    </location>
</feature>
<sequence length="459" mass="50677">MAPSAGHLHKLVAKNFKLLKHAWQKASRIAQKNLPISARQTQPQLQPAFARNARHPVHPVAALRQSKGRWYTTHSFMNANIRKFTSQSGSTTGGLKYDRSSFPKSRVASAVNGLSGRAPFASTLRPNLTGGTLGRTAGGYSLGSGAARGARYFSHTPAAPAQVVHNVSQAVRAFLIAGQKAQFDGVNPRNGEKRFKAVTKLQGEVGRKMNSLPKATPGSYIEFNVNPTITALTPLSIVAGYSMHAQIHDTLNTDGLLDILSVDFSRALKDLAIVLADLKRLSSFGDLPITYRTSSLRVHFPGCDAETVERICLELGVQRGLVIQDEDFDAFAGTEIALLFPFAPSKTASECDFLERPVVDRIMYQDPIDWRYMLTPNDDLSCEQYSTRSDTGLDFDCFEGGEVHEPYTSSPSGYESFHSSELEDASVMRERPEYDSPLEYQEFEGIYRFIEQCDSAKRR</sequence>
<dbReference type="GO" id="GO:0070628">
    <property type="term" value="F:proteasome binding"/>
    <property type="evidence" value="ECO:0007669"/>
    <property type="project" value="InterPro"/>
</dbReference>
<name>A0A9P4SHB1_9PEZI</name>